<proteinExistence type="predicted"/>
<dbReference type="EMBL" id="CDMY01000040">
    <property type="protein sequence ID" value="CEL92031.1"/>
    <property type="molecule type" value="Genomic_DNA"/>
</dbReference>
<feature type="compositionally biased region" description="Basic and acidic residues" evidence="1">
    <location>
        <begin position="435"/>
        <end position="447"/>
    </location>
</feature>
<dbReference type="InParanoid" id="A0A0G4EA06"/>
<evidence type="ECO:0000313" key="3">
    <source>
        <dbReference type="Proteomes" id="UP000041254"/>
    </source>
</evidence>
<feature type="compositionally biased region" description="Polar residues" evidence="1">
    <location>
        <begin position="510"/>
        <end position="528"/>
    </location>
</feature>
<gene>
    <name evidence="2" type="ORF">Vbra_6769</name>
</gene>
<accession>A0A0G4EA06</accession>
<feature type="compositionally biased region" description="Polar residues" evidence="1">
    <location>
        <begin position="247"/>
        <end position="263"/>
    </location>
</feature>
<sequence length="549" mass="61445">MVETSHHSQGGTDKTATEGGCPAVVWLTLERLEGMRGSHLGDHGFCMYSCNAQFPNTEEVAGTQTPLVNAESTCSLYQHQITLHKQESTTMLVVSVYGHFFPGQAQAPNMPSVYLYGEAHISLKDMDSSSCRMRGRWAILHAATRQTWDRLSVRLPAERFGAELGQGVAPRLIERKSMYLSQGDEYKGTNKGVWESGLRDTSYAFEHMTAYQQHERRRASSPAHSLRQEPTDYRHTPVYMQPLPRTPTRSMLSHSESLRSLTPSAAPRRSAPEVTRVVKRLNSQYTSSFLSSVRPETVQKMTASTPTVKEELQRRFERERSRDEKRLDTPIKQHESFLKSLRSSDTTETHSNNKRHDQPRNGRYYYRRASTKGGDRKSRDLSKSTDSVRRLNESATSTKPRRASADKSPLSRAHRAPSPSLPSLFVLGPSGQQDKTTHGQEGDERTVDGSSACERPGEASDKQHVELTLQLDDVQSVAQLLRKLNEGIGIGRFSAPGREPRRASNRGKTHTNGSNQSKQSASRKQIQARQAGCDILSQKQAASGRTRQK</sequence>
<feature type="compositionally biased region" description="Basic and acidic residues" evidence="1">
    <location>
        <begin position="373"/>
        <end position="392"/>
    </location>
</feature>
<protein>
    <submittedName>
        <fullName evidence="2">Uncharacterized protein</fullName>
    </submittedName>
</protein>
<feature type="compositionally biased region" description="Basic and acidic residues" evidence="1">
    <location>
        <begin position="308"/>
        <end position="337"/>
    </location>
</feature>
<reference evidence="2 3" key="1">
    <citation type="submission" date="2014-11" db="EMBL/GenBank/DDBJ databases">
        <authorList>
            <person name="Zhu J."/>
            <person name="Qi W."/>
            <person name="Song R."/>
        </authorList>
    </citation>
    <scope>NUCLEOTIDE SEQUENCE [LARGE SCALE GENOMIC DNA]</scope>
</reference>
<feature type="compositionally biased region" description="Polar residues" evidence="1">
    <location>
        <begin position="537"/>
        <end position="549"/>
    </location>
</feature>
<dbReference type="Proteomes" id="UP000041254">
    <property type="component" value="Unassembled WGS sequence"/>
</dbReference>
<organism evidence="2 3">
    <name type="scientific">Vitrella brassicaformis (strain CCMP3155)</name>
    <dbReference type="NCBI Taxonomy" id="1169540"/>
    <lineage>
        <taxon>Eukaryota</taxon>
        <taxon>Sar</taxon>
        <taxon>Alveolata</taxon>
        <taxon>Colpodellida</taxon>
        <taxon>Vitrellaceae</taxon>
        <taxon>Vitrella</taxon>
    </lineage>
</organism>
<feature type="region of interest" description="Disordered" evidence="1">
    <location>
        <begin position="236"/>
        <end position="274"/>
    </location>
</feature>
<evidence type="ECO:0000313" key="2">
    <source>
        <dbReference type="EMBL" id="CEL92031.1"/>
    </source>
</evidence>
<dbReference type="AlphaFoldDB" id="A0A0G4EA06"/>
<feature type="region of interest" description="Disordered" evidence="1">
    <location>
        <begin position="294"/>
        <end position="461"/>
    </location>
</feature>
<dbReference type="VEuPathDB" id="CryptoDB:Vbra_6769"/>
<feature type="compositionally biased region" description="Polar residues" evidence="1">
    <location>
        <begin position="341"/>
        <end position="350"/>
    </location>
</feature>
<feature type="region of interest" description="Disordered" evidence="1">
    <location>
        <begin position="490"/>
        <end position="549"/>
    </location>
</feature>
<name>A0A0G4EA06_VITBC</name>
<keyword evidence="3" id="KW-1185">Reference proteome</keyword>
<evidence type="ECO:0000256" key="1">
    <source>
        <dbReference type="SAM" id="MobiDB-lite"/>
    </source>
</evidence>